<accession>A0A392RG51</accession>
<dbReference type="Proteomes" id="UP000265520">
    <property type="component" value="Unassembled WGS sequence"/>
</dbReference>
<reference evidence="1 2" key="1">
    <citation type="journal article" date="2018" name="Front. Plant Sci.">
        <title>Red Clover (Trifolium pratense) and Zigzag Clover (T. medium) - A Picture of Genomic Similarities and Differences.</title>
        <authorList>
            <person name="Dluhosova J."/>
            <person name="Istvanek J."/>
            <person name="Nedelnik J."/>
            <person name="Repkova J."/>
        </authorList>
    </citation>
    <scope>NUCLEOTIDE SEQUENCE [LARGE SCALE GENOMIC DNA]</scope>
    <source>
        <strain evidence="2">cv. 10/8</strain>
        <tissue evidence="1">Leaf</tissue>
    </source>
</reference>
<sequence length="106" mass="11143">MCDSSNCPYNILGIANLSGQGLELPLSSDNHEGSKPETVTDSCTMHDTEEVNGECLSMPSVDDKCSSESKVDPTAGFCGASDVGNAVDQMQIMPMDACHVKPSDLT</sequence>
<keyword evidence="2" id="KW-1185">Reference proteome</keyword>
<organism evidence="1 2">
    <name type="scientific">Trifolium medium</name>
    <dbReference type="NCBI Taxonomy" id="97028"/>
    <lineage>
        <taxon>Eukaryota</taxon>
        <taxon>Viridiplantae</taxon>
        <taxon>Streptophyta</taxon>
        <taxon>Embryophyta</taxon>
        <taxon>Tracheophyta</taxon>
        <taxon>Spermatophyta</taxon>
        <taxon>Magnoliopsida</taxon>
        <taxon>eudicotyledons</taxon>
        <taxon>Gunneridae</taxon>
        <taxon>Pentapetalae</taxon>
        <taxon>rosids</taxon>
        <taxon>fabids</taxon>
        <taxon>Fabales</taxon>
        <taxon>Fabaceae</taxon>
        <taxon>Papilionoideae</taxon>
        <taxon>50 kb inversion clade</taxon>
        <taxon>NPAAA clade</taxon>
        <taxon>Hologalegina</taxon>
        <taxon>IRL clade</taxon>
        <taxon>Trifolieae</taxon>
        <taxon>Trifolium</taxon>
    </lineage>
</organism>
<dbReference type="AlphaFoldDB" id="A0A392RG51"/>
<evidence type="ECO:0000313" key="2">
    <source>
        <dbReference type="Proteomes" id="UP000265520"/>
    </source>
</evidence>
<dbReference type="EMBL" id="LXQA010217242">
    <property type="protein sequence ID" value="MCI34806.1"/>
    <property type="molecule type" value="Genomic_DNA"/>
</dbReference>
<protein>
    <submittedName>
        <fullName evidence="1">Uncharacterized protein</fullName>
    </submittedName>
</protein>
<proteinExistence type="predicted"/>
<comment type="caution">
    <text evidence="1">The sequence shown here is derived from an EMBL/GenBank/DDBJ whole genome shotgun (WGS) entry which is preliminary data.</text>
</comment>
<feature type="non-terminal residue" evidence="1">
    <location>
        <position position="106"/>
    </location>
</feature>
<name>A0A392RG51_9FABA</name>
<evidence type="ECO:0000313" key="1">
    <source>
        <dbReference type="EMBL" id="MCI34806.1"/>
    </source>
</evidence>